<dbReference type="GO" id="GO:0006355">
    <property type="term" value="P:regulation of DNA-templated transcription"/>
    <property type="evidence" value="ECO:0007669"/>
    <property type="project" value="InterPro"/>
</dbReference>
<dbReference type="PROSITE" id="PS50043">
    <property type="entry name" value="HTH_LUXR_2"/>
    <property type="match status" value="1"/>
</dbReference>
<dbReference type="SMART" id="SM00421">
    <property type="entry name" value="HTH_LUXR"/>
    <property type="match status" value="1"/>
</dbReference>
<dbReference type="SUPFAM" id="SSF48452">
    <property type="entry name" value="TPR-like"/>
    <property type="match status" value="1"/>
</dbReference>
<dbReference type="Gene3D" id="3.40.50.10070">
    <property type="entry name" value="TolB, N-terminal domain"/>
    <property type="match status" value="1"/>
</dbReference>
<protein>
    <recommendedName>
        <fullName evidence="4">HTH luxR-type domain-containing protein</fullName>
    </recommendedName>
</protein>
<evidence type="ECO:0000256" key="1">
    <source>
        <dbReference type="ARBA" id="ARBA00023015"/>
    </source>
</evidence>
<keyword evidence="6" id="KW-1185">Reference proteome</keyword>
<dbReference type="GO" id="GO:0003677">
    <property type="term" value="F:DNA binding"/>
    <property type="evidence" value="ECO:0007669"/>
    <property type="project" value="UniProtKB-KW"/>
</dbReference>
<comment type="caution">
    <text evidence="5">The sequence shown here is derived from an EMBL/GenBank/DDBJ whole genome shotgun (WGS) entry which is preliminary data.</text>
</comment>
<dbReference type="InterPro" id="IPR019734">
    <property type="entry name" value="TPR_rpt"/>
</dbReference>
<sequence>MDALSRREAEIARAYADGASHRAIGETLFIAPSTVRTHVATIYQKLGVSSKLELARALGSLGGAASAATPPAAVEHRRALAIMPFRAQQPAERNVAAGLVQDVITRISKLRCIHVIARGTCFALDERGVRGREAAELLGVDYLASGELTRAGGALRVSVELSDCSRDEAIWAESFEFSADDMLLALERIGDSIVGAVTAGIEMAERNRALLKSPQSLDAWESFHRGVWHMFRFTAAHNARAQELFRRSVALDPTFARAHAGLSFTHFQNAFLLRPEHRDDEVARALEAAGESIIADNRDPTAHWALGRALWLKGEHSEAAAALDASVELSPNFAMGHYSLAFVNSQSGNPEDAIRSADQSHRLSPFDPLLFGFLGARAMALFRLGDYGQAADAALRAAARPNAHVHIQAIAAMCLAGAGRLEEGRRKVADIRAISPAYSCDDFLVAFRFPPADGVAFSRAAARIAFT</sequence>
<evidence type="ECO:0000313" key="5">
    <source>
        <dbReference type="EMBL" id="GGH23706.1"/>
    </source>
</evidence>
<proteinExistence type="predicted"/>
<dbReference type="SMART" id="SM00028">
    <property type="entry name" value="TPR"/>
    <property type="match status" value="3"/>
</dbReference>
<dbReference type="InterPro" id="IPR011990">
    <property type="entry name" value="TPR-like_helical_dom_sf"/>
</dbReference>
<evidence type="ECO:0000256" key="3">
    <source>
        <dbReference type="ARBA" id="ARBA00023163"/>
    </source>
</evidence>
<dbReference type="InterPro" id="IPR036388">
    <property type="entry name" value="WH-like_DNA-bd_sf"/>
</dbReference>
<organism evidence="5 6">
    <name type="scientific">Alsobacter metallidurans</name>
    <dbReference type="NCBI Taxonomy" id="340221"/>
    <lineage>
        <taxon>Bacteria</taxon>
        <taxon>Pseudomonadati</taxon>
        <taxon>Pseudomonadota</taxon>
        <taxon>Alphaproteobacteria</taxon>
        <taxon>Hyphomicrobiales</taxon>
        <taxon>Alsobacteraceae</taxon>
        <taxon>Alsobacter</taxon>
    </lineage>
</organism>
<evidence type="ECO:0000259" key="4">
    <source>
        <dbReference type="PROSITE" id="PS50043"/>
    </source>
</evidence>
<evidence type="ECO:0000313" key="6">
    <source>
        <dbReference type="Proteomes" id="UP000603912"/>
    </source>
</evidence>
<keyword evidence="1" id="KW-0805">Transcription regulation</keyword>
<dbReference type="PRINTS" id="PR00038">
    <property type="entry name" value="HTHLUXR"/>
</dbReference>
<reference evidence="5" key="2">
    <citation type="submission" date="2020-09" db="EMBL/GenBank/DDBJ databases">
        <authorList>
            <person name="Sun Q."/>
            <person name="Zhou Y."/>
        </authorList>
    </citation>
    <scope>NUCLEOTIDE SEQUENCE</scope>
    <source>
        <strain evidence="5">CGMCC 1.12214</strain>
    </source>
</reference>
<dbReference type="SUPFAM" id="SSF46894">
    <property type="entry name" value="C-terminal effector domain of the bipartite response regulators"/>
    <property type="match status" value="1"/>
</dbReference>
<dbReference type="PANTHER" id="PTHR44688">
    <property type="entry name" value="DNA-BINDING TRANSCRIPTIONAL ACTIVATOR DEVR_DOSR"/>
    <property type="match status" value="1"/>
</dbReference>
<dbReference type="InterPro" id="IPR016032">
    <property type="entry name" value="Sig_transdc_resp-reg_C-effctor"/>
</dbReference>
<evidence type="ECO:0000256" key="2">
    <source>
        <dbReference type="ARBA" id="ARBA00023125"/>
    </source>
</evidence>
<dbReference type="CDD" id="cd06170">
    <property type="entry name" value="LuxR_C_like"/>
    <property type="match status" value="1"/>
</dbReference>
<dbReference type="AlphaFoldDB" id="A0A917I7Z2"/>
<dbReference type="InterPro" id="IPR000792">
    <property type="entry name" value="Tscrpt_reg_LuxR_C"/>
</dbReference>
<name>A0A917I7Z2_9HYPH</name>
<dbReference type="Pfam" id="PF13181">
    <property type="entry name" value="TPR_8"/>
    <property type="match status" value="1"/>
</dbReference>
<reference evidence="5" key="1">
    <citation type="journal article" date="2014" name="Int. J. Syst. Evol. Microbiol.">
        <title>Complete genome sequence of Corynebacterium casei LMG S-19264T (=DSM 44701T), isolated from a smear-ripened cheese.</title>
        <authorList>
            <consortium name="US DOE Joint Genome Institute (JGI-PGF)"/>
            <person name="Walter F."/>
            <person name="Albersmeier A."/>
            <person name="Kalinowski J."/>
            <person name="Ruckert C."/>
        </authorList>
    </citation>
    <scope>NUCLEOTIDE SEQUENCE</scope>
    <source>
        <strain evidence="5">CGMCC 1.12214</strain>
    </source>
</reference>
<dbReference type="Gene3D" id="1.25.40.10">
    <property type="entry name" value="Tetratricopeptide repeat domain"/>
    <property type="match status" value="1"/>
</dbReference>
<dbReference type="Proteomes" id="UP000603912">
    <property type="component" value="Unassembled WGS sequence"/>
</dbReference>
<feature type="domain" description="HTH luxR-type" evidence="4">
    <location>
        <begin position="1"/>
        <end position="62"/>
    </location>
</feature>
<keyword evidence="3" id="KW-0804">Transcription</keyword>
<accession>A0A917I7Z2</accession>
<dbReference type="Pfam" id="PF00196">
    <property type="entry name" value="GerE"/>
    <property type="match status" value="1"/>
</dbReference>
<dbReference type="EMBL" id="BMES01000002">
    <property type="protein sequence ID" value="GGH23706.1"/>
    <property type="molecule type" value="Genomic_DNA"/>
</dbReference>
<dbReference type="PANTHER" id="PTHR44688:SF16">
    <property type="entry name" value="DNA-BINDING TRANSCRIPTIONAL ACTIVATOR DEVR_DOSR"/>
    <property type="match status" value="1"/>
</dbReference>
<keyword evidence="2" id="KW-0238">DNA-binding</keyword>
<dbReference type="RefSeq" id="WP_188518503.1">
    <property type="nucleotide sequence ID" value="NZ_BMES01000002.1"/>
</dbReference>
<gene>
    <name evidence="5" type="ORF">GCM10007036_29630</name>
</gene>
<dbReference type="Gene3D" id="1.10.10.10">
    <property type="entry name" value="Winged helix-like DNA-binding domain superfamily/Winged helix DNA-binding domain"/>
    <property type="match status" value="1"/>
</dbReference>